<sequence length="81" mass="9169">VPSVLDITIITPYESQVVLKGISTDKILDVKKLLASNVETCHLTNYSLSHEKLNDRVEVVTLKPCLLRMVEGNDIRFVRFV</sequence>
<evidence type="ECO:0000259" key="1">
    <source>
        <dbReference type="Pfam" id="PF15044"/>
    </source>
</evidence>
<dbReference type="SMR" id="A0A067D9P2"/>
<gene>
    <name evidence="2" type="ORF">CISIN_1g045792mg</name>
</gene>
<keyword evidence="3" id="KW-1185">Reference proteome</keyword>
<dbReference type="InterPro" id="IPR027523">
    <property type="entry name" value="CLU_prot"/>
</dbReference>
<dbReference type="Pfam" id="PF15044">
    <property type="entry name" value="CLU_N"/>
    <property type="match status" value="1"/>
</dbReference>
<feature type="non-terminal residue" evidence="2">
    <location>
        <position position="1"/>
    </location>
</feature>
<protein>
    <recommendedName>
        <fullName evidence="1">Clustered mitochondria protein N-terminal domain-containing protein</fullName>
    </recommendedName>
</protein>
<dbReference type="AlphaFoldDB" id="A0A067D9P2"/>
<dbReference type="STRING" id="2711.A0A067D9P2"/>
<evidence type="ECO:0000313" key="3">
    <source>
        <dbReference type="Proteomes" id="UP000027120"/>
    </source>
</evidence>
<dbReference type="PANTHER" id="PTHR12601">
    <property type="entry name" value="EUKARYOTIC TRANSLATION INITIATION FACTOR 3 SUBUNIT EIF-3"/>
    <property type="match status" value="1"/>
</dbReference>
<dbReference type="EMBL" id="KK786371">
    <property type="protein sequence ID" value="KDO39679.1"/>
    <property type="molecule type" value="Genomic_DNA"/>
</dbReference>
<proteinExistence type="predicted"/>
<accession>A0A067D9P2</accession>
<feature type="domain" description="Clustered mitochondria protein N-terminal" evidence="1">
    <location>
        <begin position="24"/>
        <end position="59"/>
    </location>
</feature>
<evidence type="ECO:0000313" key="2">
    <source>
        <dbReference type="EMBL" id="KDO39679.1"/>
    </source>
</evidence>
<dbReference type="Proteomes" id="UP000027120">
    <property type="component" value="Unassembled WGS sequence"/>
</dbReference>
<name>A0A067D9P2_CITSI</name>
<organism evidence="2 3">
    <name type="scientific">Citrus sinensis</name>
    <name type="common">Sweet orange</name>
    <name type="synonym">Citrus aurantium var. sinensis</name>
    <dbReference type="NCBI Taxonomy" id="2711"/>
    <lineage>
        <taxon>Eukaryota</taxon>
        <taxon>Viridiplantae</taxon>
        <taxon>Streptophyta</taxon>
        <taxon>Embryophyta</taxon>
        <taxon>Tracheophyta</taxon>
        <taxon>Spermatophyta</taxon>
        <taxon>Magnoliopsida</taxon>
        <taxon>eudicotyledons</taxon>
        <taxon>Gunneridae</taxon>
        <taxon>Pentapetalae</taxon>
        <taxon>rosids</taxon>
        <taxon>malvids</taxon>
        <taxon>Sapindales</taxon>
        <taxon>Rutaceae</taxon>
        <taxon>Aurantioideae</taxon>
        <taxon>Citrus</taxon>
    </lineage>
</organism>
<dbReference type="InterPro" id="IPR028275">
    <property type="entry name" value="CLU_N"/>
</dbReference>
<dbReference type="PANTHER" id="PTHR12601:SF45">
    <property type="entry name" value="PROTEIN REDUCED CHLOROPLAST COVERAGE 3"/>
    <property type="match status" value="1"/>
</dbReference>
<reference evidence="2 3" key="1">
    <citation type="submission" date="2014-04" db="EMBL/GenBank/DDBJ databases">
        <authorList>
            <consortium name="International Citrus Genome Consortium"/>
            <person name="Gmitter F."/>
            <person name="Chen C."/>
            <person name="Farmerie W."/>
            <person name="Harkins T."/>
            <person name="Desany B."/>
            <person name="Mohiuddin M."/>
            <person name="Kodira C."/>
            <person name="Borodovsky M."/>
            <person name="Lomsadze A."/>
            <person name="Burns P."/>
            <person name="Jenkins J."/>
            <person name="Prochnik S."/>
            <person name="Shu S."/>
            <person name="Chapman J."/>
            <person name="Pitluck S."/>
            <person name="Schmutz J."/>
            <person name="Rokhsar D."/>
        </authorList>
    </citation>
    <scope>NUCLEOTIDE SEQUENCE</scope>
</reference>